<gene>
    <name evidence="7" type="ORF">P691DRAFT_770895</name>
</gene>
<dbReference type="SUPFAM" id="SSF51445">
    <property type="entry name" value="(Trans)glycosidases"/>
    <property type="match status" value="1"/>
</dbReference>
<keyword evidence="3 4" id="KW-0326">Glycosidase</keyword>
<dbReference type="InterPro" id="IPR050386">
    <property type="entry name" value="Glycosyl_hydrolase_5"/>
</dbReference>
<dbReference type="InterPro" id="IPR001547">
    <property type="entry name" value="Glyco_hydro_5"/>
</dbReference>
<feature type="domain" description="Glycoside hydrolase family 5" evidence="6">
    <location>
        <begin position="86"/>
        <end position="318"/>
    </location>
</feature>
<keyword evidence="2 4" id="KW-0378">Hydrolase</keyword>
<dbReference type="Proteomes" id="UP000807342">
    <property type="component" value="Unassembled WGS sequence"/>
</dbReference>
<dbReference type="AlphaFoldDB" id="A0A9P6CAI9"/>
<keyword evidence="5" id="KW-0732">Signal</keyword>
<dbReference type="Pfam" id="PF00150">
    <property type="entry name" value="Cellulase"/>
    <property type="match status" value="1"/>
</dbReference>
<dbReference type="PANTHER" id="PTHR31297">
    <property type="entry name" value="GLUCAN ENDO-1,6-BETA-GLUCOSIDASE B"/>
    <property type="match status" value="1"/>
</dbReference>
<accession>A0A9P6CAI9</accession>
<evidence type="ECO:0000313" key="7">
    <source>
        <dbReference type="EMBL" id="KAF9454194.1"/>
    </source>
</evidence>
<feature type="signal peptide" evidence="5">
    <location>
        <begin position="1"/>
        <end position="25"/>
    </location>
</feature>
<keyword evidence="8" id="KW-1185">Reference proteome</keyword>
<sequence length="427" mass="48439">MVHSSGLGTVLGAILGLSLARSALGLTFGFPYGQEKVRGVNLGGWLVLEPWITPSIFDGTGDERIVDEWTFGQYMDEYDGGQVLKNHWDTWITENDFRDIADAGLNHVRLPIGYWAFDTQDDEPFFQGQLPYLEKAFIWAAKYNLKVIVDLHGAPGSQNGFDNSGQKMPRPQWQTKQDNVDRTVDIIEEIASRVKDMTGVVPIIAPLNEPAGFYGQDVLSVTRQYWLDSYQQIRYPYDDKKRESNTIAMIHDAFQPLSYWSGFMQPPQYDGVILDTHIYQVFSVEMNDWTQEQQIQGVCGRASDLMNAPLWTVVGEWSPASTDCATYLNGRGIGSRYDGSYNGTERPQALAHVCATKTGSGTTFTPGYKKFLRQFWEAQTITYEKTQGWIQWTWKAENADEWSYQAGLKYGWIPQNPSDRQYPNICG</sequence>
<organism evidence="7 8">
    <name type="scientific">Macrolepiota fuliginosa MF-IS2</name>
    <dbReference type="NCBI Taxonomy" id="1400762"/>
    <lineage>
        <taxon>Eukaryota</taxon>
        <taxon>Fungi</taxon>
        <taxon>Dikarya</taxon>
        <taxon>Basidiomycota</taxon>
        <taxon>Agaricomycotina</taxon>
        <taxon>Agaricomycetes</taxon>
        <taxon>Agaricomycetidae</taxon>
        <taxon>Agaricales</taxon>
        <taxon>Agaricineae</taxon>
        <taxon>Agaricaceae</taxon>
        <taxon>Macrolepiota</taxon>
    </lineage>
</organism>
<name>A0A9P6CAI9_9AGAR</name>
<evidence type="ECO:0000313" key="8">
    <source>
        <dbReference type="Proteomes" id="UP000807342"/>
    </source>
</evidence>
<evidence type="ECO:0000259" key="6">
    <source>
        <dbReference type="Pfam" id="PF00150"/>
    </source>
</evidence>
<evidence type="ECO:0000256" key="1">
    <source>
        <dbReference type="ARBA" id="ARBA00005641"/>
    </source>
</evidence>
<dbReference type="Gene3D" id="3.20.20.80">
    <property type="entry name" value="Glycosidases"/>
    <property type="match status" value="1"/>
</dbReference>
<dbReference type="OrthoDB" id="62120at2759"/>
<dbReference type="InterPro" id="IPR017853">
    <property type="entry name" value="GH"/>
</dbReference>
<dbReference type="EMBL" id="MU151056">
    <property type="protein sequence ID" value="KAF9454194.1"/>
    <property type="molecule type" value="Genomic_DNA"/>
</dbReference>
<feature type="chain" id="PRO_5040381025" evidence="5">
    <location>
        <begin position="26"/>
        <end position="427"/>
    </location>
</feature>
<evidence type="ECO:0000256" key="3">
    <source>
        <dbReference type="ARBA" id="ARBA00023295"/>
    </source>
</evidence>
<reference evidence="7" key="1">
    <citation type="submission" date="2020-11" db="EMBL/GenBank/DDBJ databases">
        <authorList>
            <consortium name="DOE Joint Genome Institute"/>
            <person name="Ahrendt S."/>
            <person name="Riley R."/>
            <person name="Andreopoulos W."/>
            <person name="Labutti K."/>
            <person name="Pangilinan J."/>
            <person name="Ruiz-Duenas F.J."/>
            <person name="Barrasa J.M."/>
            <person name="Sanchez-Garcia M."/>
            <person name="Camarero S."/>
            <person name="Miyauchi S."/>
            <person name="Serrano A."/>
            <person name="Linde D."/>
            <person name="Babiker R."/>
            <person name="Drula E."/>
            <person name="Ayuso-Fernandez I."/>
            <person name="Pacheco R."/>
            <person name="Padilla G."/>
            <person name="Ferreira P."/>
            <person name="Barriuso J."/>
            <person name="Kellner H."/>
            <person name="Castanera R."/>
            <person name="Alfaro M."/>
            <person name="Ramirez L."/>
            <person name="Pisabarro A.G."/>
            <person name="Kuo A."/>
            <person name="Tritt A."/>
            <person name="Lipzen A."/>
            <person name="He G."/>
            <person name="Yan M."/>
            <person name="Ng V."/>
            <person name="Cullen D."/>
            <person name="Martin F."/>
            <person name="Rosso M.-N."/>
            <person name="Henrissat B."/>
            <person name="Hibbett D."/>
            <person name="Martinez A.T."/>
            <person name="Grigoriev I.V."/>
        </authorList>
    </citation>
    <scope>NUCLEOTIDE SEQUENCE</scope>
    <source>
        <strain evidence="7">MF-IS2</strain>
    </source>
</reference>
<comment type="caution">
    <text evidence="7">The sequence shown here is derived from an EMBL/GenBank/DDBJ whole genome shotgun (WGS) entry which is preliminary data.</text>
</comment>
<dbReference type="GO" id="GO:0008422">
    <property type="term" value="F:beta-glucosidase activity"/>
    <property type="evidence" value="ECO:0007669"/>
    <property type="project" value="TreeGrafter"/>
</dbReference>
<dbReference type="GO" id="GO:0005576">
    <property type="term" value="C:extracellular region"/>
    <property type="evidence" value="ECO:0007669"/>
    <property type="project" value="TreeGrafter"/>
</dbReference>
<dbReference type="PANTHER" id="PTHR31297:SF42">
    <property type="entry name" value="GLYCOSIDE HYDROLASE FAMILY 5 DOMAIN-CONTAINING PROTEIN"/>
    <property type="match status" value="1"/>
</dbReference>
<protein>
    <submittedName>
        <fullName evidence="7">Glycoside hydrolase family 5 protein</fullName>
    </submittedName>
</protein>
<dbReference type="GO" id="GO:0009251">
    <property type="term" value="P:glucan catabolic process"/>
    <property type="evidence" value="ECO:0007669"/>
    <property type="project" value="TreeGrafter"/>
</dbReference>
<evidence type="ECO:0000256" key="5">
    <source>
        <dbReference type="SAM" id="SignalP"/>
    </source>
</evidence>
<dbReference type="GO" id="GO:0009986">
    <property type="term" value="C:cell surface"/>
    <property type="evidence" value="ECO:0007669"/>
    <property type="project" value="TreeGrafter"/>
</dbReference>
<proteinExistence type="inferred from homology"/>
<evidence type="ECO:0000256" key="2">
    <source>
        <dbReference type="ARBA" id="ARBA00022801"/>
    </source>
</evidence>
<comment type="similarity">
    <text evidence="1 4">Belongs to the glycosyl hydrolase 5 (cellulase A) family.</text>
</comment>
<evidence type="ECO:0000256" key="4">
    <source>
        <dbReference type="RuleBase" id="RU361153"/>
    </source>
</evidence>